<evidence type="ECO:0000313" key="3">
    <source>
        <dbReference type="EMBL" id="AWI54171.1"/>
    </source>
</evidence>
<keyword evidence="2" id="KW-0732">Signal</keyword>
<sequence>MTMTSLIRSGLLAASMLMAAHAALAHDDATLDRMKAPHGGQLRAAGSLHYELVLAPMGTQGAALPVAVYLTDHGGNPVPSQGATGTVTLLGQGQKTQVKLAPAGDNLLKGEGAYQPGPALKAIVSVSPKGLPAAQARFTPYAAPAKQPEHAHDHAGHGSHGAHRH</sequence>
<feature type="compositionally biased region" description="Basic and acidic residues" evidence="1">
    <location>
        <begin position="147"/>
        <end position="156"/>
    </location>
</feature>
<protein>
    <recommendedName>
        <fullName evidence="5">DUF4198 domain-containing protein</fullName>
    </recommendedName>
</protein>
<keyword evidence="4" id="KW-1185">Reference proteome</keyword>
<reference evidence="3 4" key="1">
    <citation type="submission" date="2018-05" db="EMBL/GenBank/DDBJ databases">
        <title>complete genome sequence of Aquabacterium olei NBRC 110486.</title>
        <authorList>
            <person name="Tang B."/>
            <person name="Chang J."/>
            <person name="Zhang L."/>
            <person name="Yang H."/>
        </authorList>
    </citation>
    <scope>NUCLEOTIDE SEQUENCE [LARGE SCALE GENOMIC DNA]</scope>
    <source>
        <strain evidence="3 4">NBRC 110486</strain>
    </source>
</reference>
<name>A0A2U8FSX6_9BURK</name>
<dbReference type="Proteomes" id="UP000244892">
    <property type="component" value="Chromosome"/>
</dbReference>
<evidence type="ECO:0008006" key="5">
    <source>
        <dbReference type="Google" id="ProtNLM"/>
    </source>
</evidence>
<dbReference type="EMBL" id="CP029210">
    <property type="protein sequence ID" value="AWI54171.1"/>
    <property type="molecule type" value="Genomic_DNA"/>
</dbReference>
<feature type="signal peptide" evidence="2">
    <location>
        <begin position="1"/>
        <end position="25"/>
    </location>
</feature>
<gene>
    <name evidence="3" type="ORF">DEH84_12645</name>
</gene>
<evidence type="ECO:0000313" key="4">
    <source>
        <dbReference type="Proteomes" id="UP000244892"/>
    </source>
</evidence>
<evidence type="ECO:0000256" key="1">
    <source>
        <dbReference type="SAM" id="MobiDB-lite"/>
    </source>
</evidence>
<organism evidence="3 4">
    <name type="scientific">Aquabacterium olei</name>
    <dbReference type="NCBI Taxonomy" id="1296669"/>
    <lineage>
        <taxon>Bacteria</taxon>
        <taxon>Pseudomonadati</taxon>
        <taxon>Pseudomonadota</taxon>
        <taxon>Betaproteobacteria</taxon>
        <taxon>Burkholderiales</taxon>
        <taxon>Aquabacterium</taxon>
    </lineage>
</organism>
<feature type="region of interest" description="Disordered" evidence="1">
    <location>
        <begin position="142"/>
        <end position="165"/>
    </location>
</feature>
<feature type="chain" id="PRO_5015928644" description="DUF4198 domain-containing protein" evidence="2">
    <location>
        <begin position="26"/>
        <end position="165"/>
    </location>
</feature>
<accession>A0A2U8FSX6</accession>
<proteinExistence type="predicted"/>
<dbReference type="AlphaFoldDB" id="A0A2U8FSX6"/>
<evidence type="ECO:0000256" key="2">
    <source>
        <dbReference type="SAM" id="SignalP"/>
    </source>
</evidence>
<dbReference type="KEGG" id="aon:DEH84_12645"/>